<name>I3IMN1_9BACT</name>
<dbReference type="InterPro" id="IPR025662">
    <property type="entry name" value="Sigma_54_int_dom_ATP-bd_1"/>
</dbReference>
<dbReference type="SUPFAM" id="SSF46689">
    <property type="entry name" value="Homeodomain-like"/>
    <property type="match status" value="1"/>
</dbReference>
<keyword evidence="4" id="KW-0238">DNA-binding</keyword>
<dbReference type="GO" id="GO:0005524">
    <property type="term" value="F:ATP binding"/>
    <property type="evidence" value="ECO:0007669"/>
    <property type="project" value="UniProtKB-KW"/>
</dbReference>
<dbReference type="Gene3D" id="1.10.8.60">
    <property type="match status" value="1"/>
</dbReference>
<dbReference type="InterPro" id="IPR009057">
    <property type="entry name" value="Homeodomain-like_sf"/>
</dbReference>
<dbReference type="PRINTS" id="PR01590">
    <property type="entry name" value="HTHFIS"/>
</dbReference>
<dbReference type="InterPro" id="IPR027417">
    <property type="entry name" value="P-loop_NTPase"/>
</dbReference>
<dbReference type="InterPro" id="IPR003593">
    <property type="entry name" value="AAA+_ATPase"/>
</dbReference>
<evidence type="ECO:0000256" key="5">
    <source>
        <dbReference type="ARBA" id="ARBA00023163"/>
    </source>
</evidence>
<dbReference type="Gene3D" id="1.10.10.60">
    <property type="entry name" value="Homeodomain-like"/>
    <property type="match status" value="1"/>
</dbReference>
<dbReference type="InterPro" id="IPR002078">
    <property type="entry name" value="Sigma_54_int"/>
</dbReference>
<dbReference type="GO" id="GO:0006355">
    <property type="term" value="P:regulation of DNA-templated transcription"/>
    <property type="evidence" value="ECO:0007669"/>
    <property type="project" value="InterPro"/>
</dbReference>
<sequence>MIDWNRIQESHVIKLTREICYKWWGVDVQVYDEHSNGKNNKAPFQNPLCRLINSTPDGAQSCSANYKKYLKEFNTSNKPFLYECPIGLQGAIAPIITKGRYIGAIAGSGIQALRISTSIQRTYIKRLRMLGFDTREIERCYKRLKQAPEHSREYLLDFIEMVARDIVAIYEMLQEKEEVIRKQAAVLERVYNKKYTNIVGTSPAIKKIFDILELIENFDSPVLIEGESGTGKELLAASIHYNSSRKGKIFVLQNCSAFSNTLLNSELFGHEKGSFTGATSEKKGLFEIADNGTLFLDEIGDMDIEAQARLLRVLEDGTFYRVGGVEIKRVNVRIIAATNKELLKQIEQGSFRRDLFYRINTISLTMPPLRERNEDIALLADHFLKSYRKIHYDEKKEISPEVMKFLMAYHWPGNIRELKNLIERLVIFSGKEKIIKLHHLPREIMAAYPVYQIPEIHKNGSKKLKDTLESLEKELVKQALQRTHWNKTAASKELDISRASLNNKIIQFNIRQN</sequence>
<accession>I3IMN1</accession>
<feature type="domain" description="Sigma-54 factor interaction" evidence="6">
    <location>
        <begin position="198"/>
        <end position="427"/>
    </location>
</feature>
<dbReference type="InterPro" id="IPR058031">
    <property type="entry name" value="AAA_lid_NorR"/>
</dbReference>
<dbReference type="Pfam" id="PF02954">
    <property type="entry name" value="HTH_8"/>
    <property type="match status" value="1"/>
</dbReference>
<dbReference type="Gene3D" id="3.40.50.300">
    <property type="entry name" value="P-loop containing nucleotide triphosphate hydrolases"/>
    <property type="match status" value="1"/>
</dbReference>
<dbReference type="Pfam" id="PF25601">
    <property type="entry name" value="AAA_lid_14"/>
    <property type="match status" value="1"/>
</dbReference>
<evidence type="ECO:0000256" key="2">
    <source>
        <dbReference type="ARBA" id="ARBA00022840"/>
    </source>
</evidence>
<dbReference type="InterPro" id="IPR018771">
    <property type="entry name" value="PocR_dom"/>
</dbReference>
<dbReference type="PANTHER" id="PTHR32071">
    <property type="entry name" value="TRANSCRIPTIONAL REGULATORY PROTEIN"/>
    <property type="match status" value="1"/>
</dbReference>
<dbReference type="eggNOG" id="COG3829">
    <property type="taxonomic scope" value="Bacteria"/>
</dbReference>
<dbReference type="GO" id="GO:0043565">
    <property type="term" value="F:sequence-specific DNA binding"/>
    <property type="evidence" value="ECO:0007669"/>
    <property type="project" value="InterPro"/>
</dbReference>
<dbReference type="STRING" id="247490.KSU1_C1380"/>
<evidence type="ECO:0000256" key="3">
    <source>
        <dbReference type="ARBA" id="ARBA00023015"/>
    </source>
</evidence>
<dbReference type="InterPro" id="IPR025943">
    <property type="entry name" value="Sigma_54_int_dom_ATP-bd_2"/>
</dbReference>
<evidence type="ECO:0000313" key="8">
    <source>
        <dbReference type="Proteomes" id="UP000002985"/>
    </source>
</evidence>
<dbReference type="InterPro" id="IPR025944">
    <property type="entry name" value="Sigma_54_int_dom_CS"/>
</dbReference>
<keyword evidence="1" id="KW-0547">Nucleotide-binding</keyword>
<dbReference type="FunFam" id="3.40.50.300:FF:000006">
    <property type="entry name" value="DNA-binding transcriptional regulator NtrC"/>
    <property type="match status" value="1"/>
</dbReference>
<dbReference type="PROSITE" id="PS00675">
    <property type="entry name" value="SIGMA54_INTERACT_1"/>
    <property type="match status" value="1"/>
</dbReference>
<evidence type="ECO:0000259" key="6">
    <source>
        <dbReference type="PROSITE" id="PS50045"/>
    </source>
</evidence>
<comment type="caution">
    <text evidence="7">The sequence shown here is derived from an EMBL/GenBank/DDBJ whole genome shotgun (WGS) entry which is preliminary data.</text>
</comment>
<evidence type="ECO:0000313" key="7">
    <source>
        <dbReference type="EMBL" id="GAB62976.1"/>
    </source>
</evidence>
<dbReference type="SMART" id="SM00382">
    <property type="entry name" value="AAA"/>
    <property type="match status" value="1"/>
</dbReference>
<dbReference type="EMBL" id="BAFH01000003">
    <property type="protein sequence ID" value="GAB62976.1"/>
    <property type="molecule type" value="Genomic_DNA"/>
</dbReference>
<protein>
    <submittedName>
        <fullName evidence="7">Two-component response regulator</fullName>
    </submittedName>
</protein>
<dbReference type="PANTHER" id="PTHR32071:SF57">
    <property type="entry name" value="C4-DICARBOXYLATE TRANSPORT TRANSCRIPTIONAL REGULATORY PROTEIN DCTD"/>
    <property type="match status" value="1"/>
</dbReference>
<dbReference type="Proteomes" id="UP000002985">
    <property type="component" value="Unassembled WGS sequence"/>
</dbReference>
<dbReference type="PROSITE" id="PS50045">
    <property type="entry name" value="SIGMA54_INTERACT_4"/>
    <property type="match status" value="1"/>
</dbReference>
<dbReference type="InterPro" id="IPR002197">
    <property type="entry name" value="HTH_Fis"/>
</dbReference>
<reference evidence="7 8" key="1">
    <citation type="journal article" date="2012" name="FEBS Lett.">
        <title>Anammox organism KSU-1 expresses a NirK-type copper-containing nitrite reductase instead of a NirS-type with cytochrome cd1.</title>
        <authorList>
            <person name="Hira D."/>
            <person name="Toh H."/>
            <person name="Migita C.T."/>
            <person name="Okubo H."/>
            <person name="Nishiyama T."/>
            <person name="Hattori M."/>
            <person name="Furukawa K."/>
            <person name="Fujii T."/>
        </authorList>
    </citation>
    <scope>NUCLEOTIDE SEQUENCE [LARGE SCALE GENOMIC DNA]</scope>
</reference>
<gene>
    <name evidence="7" type="ORF">KSU1_C1380</name>
</gene>
<dbReference type="OrthoDB" id="9761019at2"/>
<organism evidence="7 8">
    <name type="scientific">Candidatus Jettenia caeni</name>
    <dbReference type="NCBI Taxonomy" id="247490"/>
    <lineage>
        <taxon>Bacteria</taxon>
        <taxon>Pseudomonadati</taxon>
        <taxon>Planctomycetota</taxon>
        <taxon>Candidatus Brocadiia</taxon>
        <taxon>Candidatus Brocadiales</taxon>
        <taxon>Candidatus Brocadiaceae</taxon>
        <taxon>Candidatus Jettenia</taxon>
    </lineage>
</organism>
<evidence type="ECO:0000256" key="1">
    <source>
        <dbReference type="ARBA" id="ARBA00022741"/>
    </source>
</evidence>
<dbReference type="Pfam" id="PF00158">
    <property type="entry name" value="Sigma54_activat"/>
    <property type="match status" value="1"/>
</dbReference>
<dbReference type="AlphaFoldDB" id="I3IMN1"/>
<proteinExistence type="predicted"/>
<evidence type="ECO:0000256" key="4">
    <source>
        <dbReference type="ARBA" id="ARBA00023125"/>
    </source>
</evidence>
<dbReference type="PROSITE" id="PS00676">
    <property type="entry name" value="SIGMA54_INTERACT_2"/>
    <property type="match status" value="1"/>
</dbReference>
<keyword evidence="2" id="KW-0067">ATP-binding</keyword>
<dbReference type="CDD" id="cd00009">
    <property type="entry name" value="AAA"/>
    <property type="match status" value="1"/>
</dbReference>
<dbReference type="SUPFAM" id="SSF52540">
    <property type="entry name" value="P-loop containing nucleoside triphosphate hydrolases"/>
    <property type="match status" value="1"/>
</dbReference>
<keyword evidence="3" id="KW-0805">Transcription regulation</keyword>
<keyword evidence="8" id="KW-1185">Reference proteome</keyword>
<dbReference type="Pfam" id="PF10114">
    <property type="entry name" value="PocR"/>
    <property type="match status" value="1"/>
</dbReference>
<dbReference type="PROSITE" id="PS00688">
    <property type="entry name" value="SIGMA54_INTERACT_3"/>
    <property type="match status" value="1"/>
</dbReference>
<keyword evidence="5" id="KW-0804">Transcription</keyword>